<proteinExistence type="inferred from homology"/>
<comment type="similarity">
    <text evidence="3">Belongs to the peptidase M36 family.</text>
</comment>
<keyword evidence="7" id="KW-0378">Hydrolase</keyword>
<dbReference type="SUPFAM" id="SSF55486">
    <property type="entry name" value="Metalloproteases ('zincins'), catalytic domain"/>
    <property type="match status" value="1"/>
</dbReference>
<dbReference type="InterPro" id="IPR027268">
    <property type="entry name" value="Peptidase_M4/M1_CTD_sf"/>
</dbReference>
<name>A0A4R2JKV9_9PSEU</name>
<protein>
    <submittedName>
        <fullName evidence="13">Fungalysin metallopeptidase (M36)</fullName>
    </submittedName>
</protein>
<evidence type="ECO:0000256" key="7">
    <source>
        <dbReference type="ARBA" id="ARBA00022801"/>
    </source>
</evidence>
<dbReference type="PANTHER" id="PTHR33478:SF1">
    <property type="entry name" value="EXTRACELLULAR METALLOPROTEINASE MEP"/>
    <property type="match status" value="1"/>
</dbReference>
<feature type="signal peptide" evidence="12">
    <location>
        <begin position="1"/>
        <end position="27"/>
    </location>
</feature>
<dbReference type="AlphaFoldDB" id="A0A4R2JKV9"/>
<keyword evidence="4" id="KW-0964">Secreted</keyword>
<feature type="region of interest" description="Disordered" evidence="11">
    <location>
        <begin position="38"/>
        <end position="62"/>
    </location>
</feature>
<keyword evidence="9" id="KW-0482">Metalloprotease</keyword>
<evidence type="ECO:0000313" key="13">
    <source>
        <dbReference type="EMBL" id="TCO59804.1"/>
    </source>
</evidence>
<sequence length="965" mass="103404">MRRLALRRAAALGAAAALMFGLQWTTAATASAQPEVQADVDNHSVDNRGATAQPTDRQRTLADGGSTTVRWNRYGTPATLVPRADAQRRLAAADPVATARGFLSDNKDTFGLDQAAIDGMDVLVSRPMGQGSYVMLRQRFGSMPPVLDGLAAFGIRDGAVRFLTSTLSPQHSEPQPATISPNDALASAASDANLSVQALTTTNVQLGAVPMPDAAPRAAYQVVTVGDTEGYTSYVDARTGKLLYRESIVDNDSDPGKTANPDWAAFPSNPPTNHSSRDTRVKWCFVQAPGCERAVSAANDGSAWDTVAGVPSLTSAGNSERGTEKWDDLAGGTAGTRTSTTSPTRDYVYPWTNQWFNSKCDPAVFASPQQNDIDAALANLFAMHNRMHDWSYRLGFTEETWNMQVANGTHSGLGGDAERGQAQSGGRAGGAPPAFPSRNNANQATPPDGVPPTTNMYLWEPTPGGFYAPCVDGDYDMSVIAHEYSHAISGRMIAGPNSGWVGQQANSMNESTSDLFSMEYLYEYGFRAAGDTPFVTGGYVTGNKRVGIRDYDISRNPLNYSDFSFDLTGPEVHADGEIWNATSFAVRQAMVDKYGLATPAIQRQCADGQRPVDRCPGNRRWVQQTFDALLLNAAGAVSFVDMRDAILAANDVRFGGADVPELWNAFAQHGLGKDATSKGTNDLAPIPSFASPFAKNVTVRLVTPGPARLYVGDYEARSRAVADTDPATPLPDTLQIAPGTYDFTVASDGFGSVRIRRTIHAGDRERLQPLMFRNFAAKSMGATATGDGVNLDKLIDGTEATDWASVGSPVAGKNVRIQLAGDRPHLVNRVQVSALLRPAIAGDADVGGQNRFTALRQFEILSCNTAFGKKCEDPAEYRHVYTSPADAFPADIPRPVAPDLTMRSFRIPPTFATNLMVRVLSNQCTGTPAYAGQQHNDPRSNSDCTTGNPTVAQTVRIAEFQAFLF</sequence>
<keyword evidence="8" id="KW-0862">Zinc</keyword>
<dbReference type="OrthoDB" id="5377264at2"/>
<dbReference type="GO" id="GO:0008270">
    <property type="term" value="F:zinc ion binding"/>
    <property type="evidence" value="ECO:0007669"/>
    <property type="project" value="InterPro"/>
</dbReference>
<feature type="region of interest" description="Disordered" evidence="11">
    <location>
        <begin position="313"/>
        <end position="342"/>
    </location>
</feature>
<dbReference type="EMBL" id="SLWS01000004">
    <property type="protein sequence ID" value="TCO59804.1"/>
    <property type="molecule type" value="Genomic_DNA"/>
</dbReference>
<gene>
    <name evidence="13" type="ORF">EV192_104647</name>
</gene>
<dbReference type="GO" id="GO:0005615">
    <property type="term" value="C:extracellular space"/>
    <property type="evidence" value="ECO:0007669"/>
    <property type="project" value="InterPro"/>
</dbReference>
<evidence type="ECO:0000256" key="11">
    <source>
        <dbReference type="SAM" id="MobiDB-lite"/>
    </source>
</evidence>
<comment type="subcellular location">
    <subcellularLocation>
        <location evidence="2">Secreted</location>
    </subcellularLocation>
</comment>
<evidence type="ECO:0000256" key="8">
    <source>
        <dbReference type="ARBA" id="ARBA00022833"/>
    </source>
</evidence>
<keyword evidence="14" id="KW-1185">Reference proteome</keyword>
<comment type="cofactor">
    <cofactor evidence="1">
        <name>Zn(2+)</name>
        <dbReference type="ChEBI" id="CHEBI:29105"/>
    </cofactor>
</comment>
<feature type="chain" id="PRO_5039179598" evidence="12">
    <location>
        <begin position="28"/>
        <end position="965"/>
    </location>
</feature>
<keyword evidence="10" id="KW-0865">Zymogen</keyword>
<dbReference type="InterPro" id="IPR001842">
    <property type="entry name" value="Peptidase_M36"/>
</dbReference>
<dbReference type="Gene3D" id="3.10.170.10">
    <property type="match status" value="1"/>
</dbReference>
<organism evidence="13 14">
    <name type="scientific">Actinocrispum wychmicini</name>
    <dbReference type="NCBI Taxonomy" id="1213861"/>
    <lineage>
        <taxon>Bacteria</taxon>
        <taxon>Bacillati</taxon>
        <taxon>Actinomycetota</taxon>
        <taxon>Actinomycetes</taxon>
        <taxon>Pseudonocardiales</taxon>
        <taxon>Pseudonocardiaceae</taxon>
        <taxon>Actinocrispum</taxon>
    </lineage>
</organism>
<keyword evidence="12" id="KW-0732">Signal</keyword>
<evidence type="ECO:0000256" key="6">
    <source>
        <dbReference type="ARBA" id="ARBA00022723"/>
    </source>
</evidence>
<comment type="caution">
    <text evidence="13">The sequence shown here is derived from an EMBL/GenBank/DDBJ whole genome shotgun (WGS) entry which is preliminary data.</text>
</comment>
<feature type="region of interest" description="Disordered" evidence="11">
    <location>
        <begin position="250"/>
        <end position="277"/>
    </location>
</feature>
<evidence type="ECO:0000256" key="3">
    <source>
        <dbReference type="ARBA" id="ARBA00006006"/>
    </source>
</evidence>
<dbReference type="Gene3D" id="1.10.390.10">
    <property type="entry name" value="Neutral Protease Domain 2"/>
    <property type="match status" value="1"/>
</dbReference>
<evidence type="ECO:0000256" key="12">
    <source>
        <dbReference type="SAM" id="SignalP"/>
    </source>
</evidence>
<keyword evidence="6" id="KW-0479">Metal-binding</keyword>
<dbReference type="Proteomes" id="UP000295680">
    <property type="component" value="Unassembled WGS sequence"/>
</dbReference>
<evidence type="ECO:0000256" key="10">
    <source>
        <dbReference type="ARBA" id="ARBA00023145"/>
    </source>
</evidence>
<dbReference type="GO" id="GO:0006508">
    <property type="term" value="P:proteolysis"/>
    <property type="evidence" value="ECO:0007669"/>
    <property type="project" value="UniProtKB-KW"/>
</dbReference>
<evidence type="ECO:0000256" key="9">
    <source>
        <dbReference type="ARBA" id="ARBA00023049"/>
    </source>
</evidence>
<dbReference type="Pfam" id="PF02128">
    <property type="entry name" value="Peptidase_M36"/>
    <property type="match status" value="1"/>
</dbReference>
<evidence type="ECO:0000256" key="4">
    <source>
        <dbReference type="ARBA" id="ARBA00022525"/>
    </source>
</evidence>
<evidence type="ECO:0000313" key="14">
    <source>
        <dbReference type="Proteomes" id="UP000295680"/>
    </source>
</evidence>
<reference evidence="13 14" key="1">
    <citation type="submission" date="2019-03" db="EMBL/GenBank/DDBJ databases">
        <title>Genomic Encyclopedia of Type Strains, Phase IV (KMG-IV): sequencing the most valuable type-strain genomes for metagenomic binning, comparative biology and taxonomic classification.</title>
        <authorList>
            <person name="Goeker M."/>
        </authorList>
    </citation>
    <scope>NUCLEOTIDE SEQUENCE [LARGE SCALE GENOMIC DNA]</scope>
    <source>
        <strain evidence="13 14">DSM 45934</strain>
    </source>
</reference>
<evidence type="ECO:0000256" key="2">
    <source>
        <dbReference type="ARBA" id="ARBA00004613"/>
    </source>
</evidence>
<evidence type="ECO:0000256" key="5">
    <source>
        <dbReference type="ARBA" id="ARBA00022670"/>
    </source>
</evidence>
<dbReference type="PANTHER" id="PTHR33478">
    <property type="entry name" value="EXTRACELLULAR METALLOPROTEINASE MEP"/>
    <property type="match status" value="1"/>
</dbReference>
<feature type="region of interest" description="Disordered" evidence="11">
    <location>
        <begin position="409"/>
        <end position="453"/>
    </location>
</feature>
<accession>A0A4R2JKV9</accession>
<dbReference type="RefSeq" id="WP_132117966.1">
    <property type="nucleotide sequence ID" value="NZ_SLWS01000004.1"/>
</dbReference>
<keyword evidence="5" id="KW-0645">Protease</keyword>
<dbReference type="GO" id="GO:0004222">
    <property type="term" value="F:metalloendopeptidase activity"/>
    <property type="evidence" value="ECO:0007669"/>
    <property type="project" value="InterPro"/>
</dbReference>
<dbReference type="InterPro" id="IPR050371">
    <property type="entry name" value="Fungal_virulence_M36"/>
</dbReference>
<evidence type="ECO:0000256" key="1">
    <source>
        <dbReference type="ARBA" id="ARBA00001947"/>
    </source>
</evidence>